<dbReference type="PANTHER" id="PTHR11161:SF0">
    <property type="entry name" value="O-ACYLTRANSFERASE LIKE PROTEIN"/>
    <property type="match status" value="1"/>
</dbReference>
<dbReference type="EMBL" id="JAJSOF020000009">
    <property type="protein sequence ID" value="KAJ4446701.1"/>
    <property type="molecule type" value="Genomic_DNA"/>
</dbReference>
<evidence type="ECO:0000313" key="4">
    <source>
        <dbReference type="Proteomes" id="UP001148838"/>
    </source>
</evidence>
<feature type="domain" description="Acyltransferase 3" evidence="2">
    <location>
        <begin position="466"/>
        <end position="589"/>
    </location>
</feature>
<keyword evidence="1" id="KW-0472">Membrane</keyword>
<accession>A0ABQ8TLB2</accession>
<dbReference type="InterPro" id="IPR052728">
    <property type="entry name" value="O2_lipid_transport_reg"/>
</dbReference>
<feature type="transmembrane region" description="Helical" evidence="1">
    <location>
        <begin position="487"/>
        <end position="507"/>
    </location>
</feature>
<proteinExistence type="predicted"/>
<protein>
    <recommendedName>
        <fullName evidence="2">Acyltransferase 3 domain-containing protein</fullName>
    </recommendedName>
</protein>
<dbReference type="InterPro" id="IPR002656">
    <property type="entry name" value="Acyl_transf_3_dom"/>
</dbReference>
<evidence type="ECO:0000259" key="2">
    <source>
        <dbReference type="Pfam" id="PF01757"/>
    </source>
</evidence>
<comment type="caution">
    <text evidence="3">The sequence shown here is derived from an EMBL/GenBank/DDBJ whole genome shotgun (WGS) entry which is preliminary data.</text>
</comment>
<organism evidence="3 4">
    <name type="scientific">Periplaneta americana</name>
    <name type="common">American cockroach</name>
    <name type="synonym">Blatta americana</name>
    <dbReference type="NCBI Taxonomy" id="6978"/>
    <lineage>
        <taxon>Eukaryota</taxon>
        <taxon>Metazoa</taxon>
        <taxon>Ecdysozoa</taxon>
        <taxon>Arthropoda</taxon>
        <taxon>Hexapoda</taxon>
        <taxon>Insecta</taxon>
        <taxon>Pterygota</taxon>
        <taxon>Neoptera</taxon>
        <taxon>Polyneoptera</taxon>
        <taxon>Dictyoptera</taxon>
        <taxon>Blattodea</taxon>
        <taxon>Blattoidea</taxon>
        <taxon>Blattidae</taxon>
        <taxon>Blattinae</taxon>
        <taxon>Periplaneta</taxon>
    </lineage>
</organism>
<dbReference type="Pfam" id="PF01757">
    <property type="entry name" value="Acyl_transf_3"/>
    <property type="match status" value="1"/>
</dbReference>
<keyword evidence="1" id="KW-1133">Transmembrane helix</keyword>
<evidence type="ECO:0000313" key="3">
    <source>
        <dbReference type="EMBL" id="KAJ4446701.1"/>
    </source>
</evidence>
<evidence type="ECO:0000256" key="1">
    <source>
        <dbReference type="SAM" id="Phobius"/>
    </source>
</evidence>
<sequence>MNLGSYRYPNIGQPKSTPIILHSLDLRCRGLATSAQLRPASSPAVLSSISRRYRLPHGRRQDLSRGGLGSNRCLYIHHLAGDLKYCLRSSEERNKKRSAGSVFYIRERKKAAEHQTIRRRSAMHTWHEVHHHVLGDLGTQVSADVTDAPHQRRRSAPGMKLQENGELHASYSSPDIIRNIKARRLRWAEHVARLGESRNAYRVLFGRPEGKRPLGRPRCRWEDNIKMDLNLREVGYDDRDWINLAQDRDQWRAYAKAAMNLRYTTDWSRLYITNSSLQGDTFLTLAGLLISYVFLNRMRYRISGFNILLHYLHRFIRLTPAYAMVVLFEATLKSYLSSSPLFQQAADVSTSRCQTNWWTNLLFINNYVNADSSVSHLKGAAKKWKPQIQERKVLRQLPGTWFSDMFAAEECLVRRYVGTGLAKQHNRDATHTITVAQCSEIILFRRVIPFTCTPFYVTSQLQHNYIDENLLYISNISFVLQCMIQSWYISLDMQLFLLSPLLLYPLWKWPPRRNIPILVVLTLAGFAAPFAISYVEEYSANLLVGNWQKREEFNQYLYGVPQARFGPWVIGMAFGYFIHEAKRKQFKLSKVKPLDIADGNPRFCFLLNQISYPIFLSNPRNRRGSRQEPFGCGACEDLSYSASVILTWIYFRVHIPIQIKKFFSCPGYTSCIYEG</sequence>
<name>A0ABQ8TLB2_PERAM</name>
<gene>
    <name evidence="3" type="ORF">ANN_13398</name>
</gene>
<feature type="transmembrane region" description="Helical" evidence="1">
    <location>
        <begin position="555"/>
        <end position="578"/>
    </location>
</feature>
<reference evidence="3 4" key="1">
    <citation type="journal article" date="2022" name="Allergy">
        <title>Genome assembly and annotation of Periplaneta americana reveal a comprehensive cockroach allergen profile.</title>
        <authorList>
            <person name="Wang L."/>
            <person name="Xiong Q."/>
            <person name="Saelim N."/>
            <person name="Wang L."/>
            <person name="Nong W."/>
            <person name="Wan A.T."/>
            <person name="Shi M."/>
            <person name="Liu X."/>
            <person name="Cao Q."/>
            <person name="Hui J.H.L."/>
            <person name="Sookrung N."/>
            <person name="Leung T.F."/>
            <person name="Tungtrongchitr A."/>
            <person name="Tsui S.K.W."/>
        </authorList>
    </citation>
    <scope>NUCLEOTIDE SEQUENCE [LARGE SCALE GENOMIC DNA]</scope>
    <source>
        <strain evidence="3">PWHHKU_190912</strain>
    </source>
</reference>
<dbReference type="Proteomes" id="UP001148838">
    <property type="component" value="Unassembled WGS sequence"/>
</dbReference>
<dbReference type="PANTHER" id="PTHR11161">
    <property type="entry name" value="O-ACYLTRANSFERASE"/>
    <property type="match status" value="1"/>
</dbReference>
<keyword evidence="4" id="KW-1185">Reference proteome</keyword>
<feature type="transmembrane region" description="Helical" evidence="1">
    <location>
        <begin position="514"/>
        <end position="535"/>
    </location>
</feature>
<keyword evidence="1" id="KW-0812">Transmembrane</keyword>